<comment type="function">
    <text evidence="10">Subunit R is required for both nuclease and ATPase activities, but not for modification.</text>
</comment>
<dbReference type="GO" id="GO:0004386">
    <property type="term" value="F:helicase activity"/>
    <property type="evidence" value="ECO:0007669"/>
    <property type="project" value="UniProtKB-KW"/>
</dbReference>
<dbReference type="Pfam" id="PF22679">
    <property type="entry name" value="T1R_D3-like"/>
    <property type="match status" value="1"/>
</dbReference>
<dbReference type="Proteomes" id="UP000826725">
    <property type="component" value="Chromosome"/>
</dbReference>
<evidence type="ECO:0000256" key="8">
    <source>
        <dbReference type="ARBA" id="ARBA00022840"/>
    </source>
</evidence>
<evidence type="ECO:0000256" key="4">
    <source>
        <dbReference type="ARBA" id="ARBA00022741"/>
    </source>
</evidence>
<evidence type="ECO:0000256" key="3">
    <source>
        <dbReference type="ARBA" id="ARBA00022722"/>
    </source>
</evidence>
<gene>
    <name evidence="13" type="ORF">DGMP_30000</name>
</gene>
<reference evidence="13" key="1">
    <citation type="submission" date="2020-09" db="EMBL/GenBank/DDBJ databases">
        <title>Desulfogranum mesoprofundum gen. nov., sp. nov., a novel mesophilic, sulfate-reducing chemolithoautotroph isolated from a deep-sea hydrothermal vent chimney in the Suiyo Seamount.</title>
        <authorList>
            <person name="Hashimoto Y."/>
            <person name="Nakagawa S."/>
        </authorList>
    </citation>
    <scope>NUCLEOTIDE SEQUENCE</scope>
    <source>
        <strain evidence="13">KT2</strain>
    </source>
</reference>
<protein>
    <recommendedName>
        <fullName evidence="10">Type I restriction enzyme endonuclease subunit</fullName>
        <shortName evidence="10">R protein</shortName>
        <ecNumber evidence="10">3.1.21.3</ecNumber>
    </recommendedName>
</protein>
<keyword evidence="6" id="KW-0255">Endonuclease</keyword>
<dbReference type="InterPro" id="IPR040980">
    <property type="entry name" value="SWI2_SNF2"/>
</dbReference>
<dbReference type="AlphaFoldDB" id="A0A8D5FIL9"/>
<comment type="subunit">
    <text evidence="10">The type I restriction/modification system is composed of three polypeptides R, M and S.</text>
</comment>
<dbReference type="GO" id="GO:0003677">
    <property type="term" value="F:DNA binding"/>
    <property type="evidence" value="ECO:0007669"/>
    <property type="project" value="UniProtKB-KW"/>
</dbReference>
<dbReference type="CDD" id="cd18800">
    <property type="entry name" value="SF2_C_EcoR124I-like"/>
    <property type="match status" value="1"/>
</dbReference>
<dbReference type="GO" id="GO:0009035">
    <property type="term" value="F:type I site-specific deoxyribonuclease activity"/>
    <property type="evidence" value="ECO:0007669"/>
    <property type="project" value="UniProtKB-EC"/>
</dbReference>
<keyword evidence="9 10" id="KW-0238">DNA-binding</keyword>
<dbReference type="GO" id="GO:0009307">
    <property type="term" value="P:DNA restriction-modification system"/>
    <property type="evidence" value="ECO:0007669"/>
    <property type="project" value="UniProtKB-KW"/>
</dbReference>
<accession>A0A8D5FIL9</accession>
<dbReference type="InterPro" id="IPR051268">
    <property type="entry name" value="Type-I_R_enzyme_R_subunit"/>
</dbReference>
<comment type="similarity">
    <text evidence="2 10">Belongs to the HsdR family.</text>
</comment>
<keyword evidence="8 10" id="KW-0067">ATP-binding</keyword>
<dbReference type="InterPro" id="IPR014001">
    <property type="entry name" value="Helicase_ATP-bd"/>
</dbReference>
<dbReference type="PANTHER" id="PTHR30195:SF15">
    <property type="entry name" value="TYPE I RESTRICTION ENZYME HINDI ENDONUCLEASE SUBUNIT"/>
    <property type="match status" value="1"/>
</dbReference>
<proteinExistence type="inferred from homology"/>
<keyword evidence="7 10" id="KW-0378">Hydrolase</keyword>
<dbReference type="CDD" id="cd18030">
    <property type="entry name" value="DEXHc_RE_I_HsdR"/>
    <property type="match status" value="1"/>
</dbReference>
<dbReference type="PROSITE" id="PS51192">
    <property type="entry name" value="HELICASE_ATP_BIND_1"/>
    <property type="match status" value="1"/>
</dbReference>
<keyword evidence="13" id="KW-0347">Helicase</keyword>
<evidence type="ECO:0000256" key="6">
    <source>
        <dbReference type="ARBA" id="ARBA00022759"/>
    </source>
</evidence>
<evidence type="ECO:0000256" key="2">
    <source>
        <dbReference type="ARBA" id="ARBA00008598"/>
    </source>
</evidence>
<dbReference type="REBASE" id="502070">
    <property type="entry name" value="DbaKT2ORF30040P"/>
</dbReference>
<evidence type="ECO:0000259" key="12">
    <source>
        <dbReference type="PROSITE" id="PS51192"/>
    </source>
</evidence>
<evidence type="ECO:0000256" key="9">
    <source>
        <dbReference type="ARBA" id="ARBA00023125"/>
    </source>
</evidence>
<comment type="catalytic activity">
    <reaction evidence="1 10">
        <text>Endonucleolytic cleavage of DNA to give random double-stranded fragments with terminal 5'-phosphates, ATP is simultaneously hydrolyzed.</text>
        <dbReference type="EC" id="3.1.21.3"/>
    </reaction>
</comment>
<keyword evidence="5 10" id="KW-0680">Restriction system</keyword>
<sequence>MINEDQLEQICLDWFREGGYEYAFGPDIAHDGERAERADYRQVTLTGRLLAAMQEINPHIPLAVLEEAVLSVTNPESPVLIHNNRAFHRMLLEGIAVEYRDGDDTLHDHAQLIDFNNFSNNQFLVVNQFTIQGSKMNRRPDVVVFINGLPIAVIELKNPSNEQTDVWDAFNQLQTYKDDISDLFIFNEALVVSDGWTARIGSLTANKERFMPWRTIKDENDRPLLEYELEKVVRGFFDPERLLDYIRYFVIFEQEGDSVIKKIAGYHQFHAVREAVRATIIASQQPASLETGEPRATYGREVIPGSRKAGVVWHTQGSGKSISMCCYAGKLLQQPEMNNPTIVVVTDRNDLDGQLFNTFSNARELLRQTPVQAGSRDELREMLAARQAGGIIFTTVQKFSLLNDEENHPSLSQRSNIVVISDEAHRSQYGLKARLDTKTGKYIFGYAKHMRDAIPNASFIGFTGTPISLEDKDTRAVFGDYVSIYDIQDAVDDGATVPIYYESRLAKLDINREAIEELNEEVEDVIEDEEDINLRERTKSKWAALEKLVGSEPRLQEVAQDLVNHFESRTAVIPGKAMIVCMSREICAWMYDAITALRPEWHNPDPEKGTIKVVMTGSAADKPLLQPHIYNQQTKKRLEKRFKDADDPLRLVIVRDMWLTGFDAPSCHTMYVDKPMRGHNLMQAIARVNRVFKDKPGGLVVDYIGIGNELKQALKIYTDSKGKGTPTLLAEEAFSLLLEKLEVVRAMFHGFDYSDYKTNAAMLLPMAANHILGIDDGKKRFLDAMAAITKAFSLCSTLDEAGPLRKEIAFFSAIKAAIIKHTTVDKKRTEEEKNSVLKQILDNAVISEGVADIFELAGLDKPNISLLSDEFLEDVRQMPSRNLAVELLEKLLRDAIKARNRDNVVQEMKYGERLLETLRKYHNRAIETAQVIEELIQMARDFQEAMKRDEKLGLSSDEIAFYDALANNESAVRELGDEILKKIAHELTEKLRASTTVDWQVRDSVRARIRNMVRRLLKKYKYPPDKRADAIELVLKQAEKLSYAWTV</sequence>
<evidence type="ECO:0000256" key="7">
    <source>
        <dbReference type="ARBA" id="ARBA00022801"/>
    </source>
</evidence>
<keyword evidence="4 10" id="KW-0547">Nucleotide-binding</keyword>
<dbReference type="Pfam" id="PF18766">
    <property type="entry name" value="SWI2_SNF2"/>
    <property type="match status" value="1"/>
</dbReference>
<dbReference type="CDD" id="cd22332">
    <property type="entry name" value="HsdR_N"/>
    <property type="match status" value="1"/>
</dbReference>
<dbReference type="GO" id="GO:0005524">
    <property type="term" value="F:ATP binding"/>
    <property type="evidence" value="ECO:0007669"/>
    <property type="project" value="UniProtKB-KW"/>
</dbReference>
<evidence type="ECO:0000313" key="14">
    <source>
        <dbReference type="Proteomes" id="UP000826725"/>
    </source>
</evidence>
<evidence type="ECO:0000313" key="13">
    <source>
        <dbReference type="EMBL" id="BCL62307.1"/>
    </source>
</evidence>
<organism evidence="13 14">
    <name type="scientific">Desulfomarina profundi</name>
    <dbReference type="NCBI Taxonomy" id="2772557"/>
    <lineage>
        <taxon>Bacteria</taxon>
        <taxon>Pseudomonadati</taxon>
        <taxon>Thermodesulfobacteriota</taxon>
        <taxon>Desulfobulbia</taxon>
        <taxon>Desulfobulbales</taxon>
        <taxon>Desulfobulbaceae</taxon>
        <taxon>Desulfomarina</taxon>
    </lineage>
</organism>
<dbReference type="InterPro" id="IPR021810">
    <property type="entry name" value="T1RH-like_C"/>
</dbReference>
<keyword evidence="11" id="KW-0175">Coiled coil</keyword>
<dbReference type="RefSeq" id="WP_228854676.1">
    <property type="nucleotide sequence ID" value="NZ_AP024086.1"/>
</dbReference>
<dbReference type="InterPro" id="IPR004473">
    <property type="entry name" value="Restrct_endonuc_typeI_HsdR"/>
</dbReference>
<evidence type="ECO:0000256" key="11">
    <source>
        <dbReference type="SAM" id="Coils"/>
    </source>
</evidence>
<dbReference type="EC" id="3.1.21.3" evidence="10"/>
<name>A0A8D5FIL9_9BACT</name>
<evidence type="ECO:0000256" key="1">
    <source>
        <dbReference type="ARBA" id="ARBA00000851"/>
    </source>
</evidence>
<dbReference type="EMBL" id="AP024086">
    <property type="protein sequence ID" value="BCL62307.1"/>
    <property type="molecule type" value="Genomic_DNA"/>
</dbReference>
<feature type="domain" description="Helicase ATP-binding" evidence="12">
    <location>
        <begin position="301"/>
        <end position="484"/>
    </location>
</feature>
<dbReference type="SMART" id="SM00487">
    <property type="entry name" value="DEXDc"/>
    <property type="match status" value="1"/>
</dbReference>
<dbReference type="NCBIfam" id="TIGR00348">
    <property type="entry name" value="hsdR"/>
    <property type="match status" value="1"/>
</dbReference>
<dbReference type="InterPro" id="IPR007409">
    <property type="entry name" value="Restrct_endonuc_type1_HsdR_N"/>
</dbReference>
<feature type="coiled-coil region" evidence="11">
    <location>
        <begin position="505"/>
        <end position="535"/>
    </location>
</feature>
<evidence type="ECO:0000256" key="10">
    <source>
        <dbReference type="RuleBase" id="RU364115"/>
    </source>
</evidence>
<dbReference type="Pfam" id="PF11867">
    <property type="entry name" value="T1RH-like_C"/>
    <property type="match status" value="1"/>
</dbReference>
<dbReference type="InterPro" id="IPR055180">
    <property type="entry name" value="HsdR_RecA-like_helicase_dom_2"/>
</dbReference>
<dbReference type="KEGG" id="dbk:DGMP_30000"/>
<keyword evidence="3" id="KW-0540">Nuclease</keyword>
<evidence type="ECO:0000256" key="5">
    <source>
        <dbReference type="ARBA" id="ARBA00022747"/>
    </source>
</evidence>
<dbReference type="Pfam" id="PF04313">
    <property type="entry name" value="HSDR_N"/>
    <property type="match status" value="1"/>
</dbReference>
<dbReference type="PANTHER" id="PTHR30195">
    <property type="entry name" value="TYPE I SITE-SPECIFIC DEOXYRIBONUCLEASE PROTEIN SUBUNIT M AND R"/>
    <property type="match status" value="1"/>
</dbReference>
<keyword evidence="14" id="KW-1185">Reference proteome</keyword>